<dbReference type="PANTHER" id="PTHR11451:SF44">
    <property type="entry name" value="THREONINE--TRNA LIGASE, CHLOROPLASTIC_MITOCHONDRIAL 2"/>
    <property type="match status" value="1"/>
</dbReference>
<dbReference type="GO" id="GO:0006435">
    <property type="term" value="P:threonyl-tRNA aminoacylation"/>
    <property type="evidence" value="ECO:0007669"/>
    <property type="project" value="UniProtKB-UniRule"/>
</dbReference>
<evidence type="ECO:0000256" key="13">
    <source>
        <dbReference type="HAMAP-Rule" id="MF_00184"/>
    </source>
</evidence>
<feature type="domain" description="Aminoacyl-transfer RNA synthetases class-II family profile" evidence="14">
    <location>
        <begin position="197"/>
        <end position="490"/>
    </location>
</feature>
<dbReference type="KEGG" id="bhc:JFL75_01550"/>
<dbReference type="InterPro" id="IPR047246">
    <property type="entry name" value="ThrRS_anticodon"/>
</dbReference>
<evidence type="ECO:0000256" key="12">
    <source>
        <dbReference type="ARBA" id="ARBA00049515"/>
    </source>
</evidence>
<dbReference type="Gene3D" id="3.40.50.800">
    <property type="entry name" value="Anticodon-binding domain"/>
    <property type="match status" value="1"/>
</dbReference>
<dbReference type="PANTHER" id="PTHR11451">
    <property type="entry name" value="THREONINE-TRNA LIGASE"/>
    <property type="match status" value="1"/>
</dbReference>
<dbReference type="Gene3D" id="3.30.980.10">
    <property type="entry name" value="Threonyl-trna Synthetase, Chain A, domain 2"/>
    <property type="match status" value="1"/>
</dbReference>
<keyword evidence="10 13" id="KW-0648">Protein biosynthesis</keyword>
<dbReference type="FunFam" id="3.30.930.10:FF:000002">
    <property type="entry name" value="Threonine--tRNA ligase"/>
    <property type="match status" value="1"/>
</dbReference>
<keyword evidence="3 13" id="KW-0820">tRNA-binding</keyword>
<evidence type="ECO:0000256" key="7">
    <source>
        <dbReference type="ARBA" id="ARBA00022833"/>
    </source>
</evidence>
<evidence type="ECO:0000256" key="3">
    <source>
        <dbReference type="ARBA" id="ARBA00022555"/>
    </source>
</evidence>
<dbReference type="Pfam" id="PF00587">
    <property type="entry name" value="tRNA-synt_2b"/>
    <property type="match status" value="1"/>
</dbReference>
<evidence type="ECO:0000256" key="6">
    <source>
        <dbReference type="ARBA" id="ARBA00022741"/>
    </source>
</evidence>
<dbReference type="InterPro" id="IPR004154">
    <property type="entry name" value="Anticodon-bd"/>
</dbReference>
<reference evidence="15" key="1">
    <citation type="submission" date="2021-01" db="EMBL/GenBank/DDBJ databases">
        <title>Description of Breznakiella homolactica.</title>
        <authorList>
            <person name="Song Y."/>
            <person name="Brune A."/>
        </authorList>
    </citation>
    <scope>NUCLEOTIDE SEQUENCE</scope>
    <source>
        <strain evidence="15">RmG30</strain>
    </source>
</reference>
<dbReference type="FunFam" id="3.30.980.10:FF:000005">
    <property type="entry name" value="Threonyl-tRNA synthetase, mitochondrial"/>
    <property type="match status" value="1"/>
</dbReference>
<evidence type="ECO:0000313" key="16">
    <source>
        <dbReference type="Proteomes" id="UP000595917"/>
    </source>
</evidence>
<dbReference type="SMART" id="SM00863">
    <property type="entry name" value="tRNA_SAD"/>
    <property type="match status" value="1"/>
</dbReference>
<proteinExistence type="inferred from homology"/>
<evidence type="ECO:0000313" key="15">
    <source>
        <dbReference type="EMBL" id="QQO09630.1"/>
    </source>
</evidence>
<dbReference type="GO" id="GO:0004829">
    <property type="term" value="F:threonine-tRNA ligase activity"/>
    <property type="evidence" value="ECO:0007669"/>
    <property type="project" value="UniProtKB-UniRule"/>
</dbReference>
<evidence type="ECO:0000256" key="4">
    <source>
        <dbReference type="ARBA" id="ARBA00022598"/>
    </source>
</evidence>
<evidence type="ECO:0000256" key="1">
    <source>
        <dbReference type="ARBA" id="ARBA00008226"/>
    </source>
</evidence>
<evidence type="ECO:0000256" key="11">
    <source>
        <dbReference type="ARBA" id="ARBA00023146"/>
    </source>
</evidence>
<comment type="caution">
    <text evidence="13">Lacks conserved residue(s) required for the propagation of feature annotation.</text>
</comment>
<dbReference type="InterPro" id="IPR045864">
    <property type="entry name" value="aa-tRNA-synth_II/BPL/LPL"/>
</dbReference>
<dbReference type="Pfam" id="PF07973">
    <property type="entry name" value="tRNA_SAD"/>
    <property type="match status" value="1"/>
</dbReference>
<dbReference type="Gene3D" id="3.30.930.10">
    <property type="entry name" value="Bira Bifunctional Protein, Domain 2"/>
    <property type="match status" value="1"/>
</dbReference>
<keyword evidence="5 13" id="KW-0479">Metal-binding</keyword>
<keyword evidence="6 13" id="KW-0547">Nucleotide-binding</keyword>
<dbReference type="HAMAP" id="MF_00184">
    <property type="entry name" value="Thr_tRNA_synth"/>
    <property type="match status" value="1"/>
</dbReference>
<dbReference type="Pfam" id="PF03129">
    <property type="entry name" value="HGTP_anticodon"/>
    <property type="match status" value="1"/>
</dbReference>
<comment type="catalytic activity">
    <reaction evidence="12 13">
        <text>tRNA(Thr) + L-threonine + ATP = L-threonyl-tRNA(Thr) + AMP + diphosphate + H(+)</text>
        <dbReference type="Rhea" id="RHEA:24624"/>
        <dbReference type="Rhea" id="RHEA-COMP:9670"/>
        <dbReference type="Rhea" id="RHEA-COMP:9704"/>
        <dbReference type="ChEBI" id="CHEBI:15378"/>
        <dbReference type="ChEBI" id="CHEBI:30616"/>
        <dbReference type="ChEBI" id="CHEBI:33019"/>
        <dbReference type="ChEBI" id="CHEBI:57926"/>
        <dbReference type="ChEBI" id="CHEBI:78442"/>
        <dbReference type="ChEBI" id="CHEBI:78534"/>
        <dbReference type="ChEBI" id="CHEBI:456215"/>
        <dbReference type="EC" id="6.1.1.3"/>
    </reaction>
</comment>
<dbReference type="GO" id="GO:0005524">
    <property type="term" value="F:ATP binding"/>
    <property type="evidence" value="ECO:0007669"/>
    <property type="project" value="UniProtKB-UniRule"/>
</dbReference>
<evidence type="ECO:0000256" key="5">
    <source>
        <dbReference type="ARBA" id="ARBA00022723"/>
    </source>
</evidence>
<keyword evidence="4 13" id="KW-0436">Ligase</keyword>
<dbReference type="SUPFAM" id="SSF55681">
    <property type="entry name" value="Class II aaRS and biotin synthetases"/>
    <property type="match status" value="1"/>
</dbReference>
<organism evidence="15 16">
    <name type="scientific">Breznakiella homolactica</name>
    <dbReference type="NCBI Taxonomy" id="2798577"/>
    <lineage>
        <taxon>Bacteria</taxon>
        <taxon>Pseudomonadati</taxon>
        <taxon>Spirochaetota</taxon>
        <taxon>Spirochaetia</taxon>
        <taxon>Spirochaetales</taxon>
        <taxon>Breznakiellaceae</taxon>
        <taxon>Breznakiella</taxon>
    </lineage>
</organism>
<feature type="binding site" evidence="13">
    <location>
        <position position="290"/>
    </location>
    <ligand>
        <name>Zn(2+)</name>
        <dbReference type="ChEBI" id="CHEBI:29105"/>
        <note>catalytic</note>
    </ligand>
</feature>
<dbReference type="CDD" id="cd00860">
    <property type="entry name" value="ThrRS_anticodon"/>
    <property type="match status" value="1"/>
</dbReference>
<evidence type="ECO:0000256" key="9">
    <source>
        <dbReference type="ARBA" id="ARBA00022884"/>
    </source>
</evidence>
<evidence type="ECO:0000259" key="14">
    <source>
        <dbReference type="PROSITE" id="PS50862"/>
    </source>
</evidence>
<dbReference type="EC" id="6.1.1.3" evidence="13"/>
<evidence type="ECO:0000256" key="8">
    <source>
        <dbReference type="ARBA" id="ARBA00022840"/>
    </source>
</evidence>
<dbReference type="PRINTS" id="PR01047">
    <property type="entry name" value="TRNASYNTHTHR"/>
</dbReference>
<feature type="binding site" evidence="13">
    <location>
        <position position="341"/>
    </location>
    <ligand>
        <name>Zn(2+)</name>
        <dbReference type="ChEBI" id="CHEBI:29105"/>
        <note>catalytic</note>
    </ligand>
</feature>
<dbReference type="AlphaFoldDB" id="A0A7T7XNI6"/>
<name>A0A7T7XNI6_9SPIR</name>
<evidence type="ECO:0000256" key="2">
    <source>
        <dbReference type="ARBA" id="ARBA00022490"/>
    </source>
</evidence>
<keyword evidence="16" id="KW-1185">Reference proteome</keyword>
<accession>A0A7T7XNI6</accession>
<dbReference type="NCBIfam" id="TIGR00418">
    <property type="entry name" value="thrS"/>
    <property type="match status" value="1"/>
</dbReference>
<protein>
    <recommendedName>
        <fullName evidence="13">Threonine--tRNA ligase</fullName>
        <ecNumber evidence="13">6.1.1.3</ecNumber>
    </recommendedName>
    <alternativeName>
        <fullName evidence="13">Threonyl-tRNA synthetase</fullName>
        <shortName evidence="13">ThrRS</shortName>
    </alternativeName>
</protein>
<dbReference type="Proteomes" id="UP000595917">
    <property type="component" value="Chromosome"/>
</dbReference>
<keyword evidence="2 13" id="KW-0963">Cytoplasm</keyword>
<gene>
    <name evidence="13" type="primary">thrS</name>
    <name evidence="15" type="ORF">JFL75_01550</name>
</gene>
<dbReference type="SUPFAM" id="SSF55186">
    <property type="entry name" value="ThrRS/AlaRS common domain"/>
    <property type="match status" value="1"/>
</dbReference>
<keyword evidence="9 13" id="KW-0694">RNA-binding</keyword>
<evidence type="ECO:0000256" key="10">
    <source>
        <dbReference type="ARBA" id="ARBA00022917"/>
    </source>
</evidence>
<dbReference type="InterPro" id="IPR012947">
    <property type="entry name" value="tRNA_SAD"/>
</dbReference>
<keyword evidence="8 13" id="KW-0067">ATP-binding</keyword>
<keyword evidence="11 13" id="KW-0030">Aminoacyl-tRNA synthetase</keyword>
<comment type="subcellular location">
    <subcellularLocation>
        <location evidence="13">Cytoplasm</location>
    </subcellularLocation>
</comment>
<feature type="binding site" evidence="13">
    <location>
        <position position="467"/>
    </location>
    <ligand>
        <name>Zn(2+)</name>
        <dbReference type="ChEBI" id="CHEBI:29105"/>
        <note>catalytic</note>
    </ligand>
</feature>
<dbReference type="InterPro" id="IPR002314">
    <property type="entry name" value="aa-tRNA-synt_IIb"/>
</dbReference>
<dbReference type="InterPro" id="IPR018163">
    <property type="entry name" value="Thr/Ala-tRNA-synth_IIc_edit"/>
</dbReference>
<keyword evidence="7 13" id="KW-0862">Zinc</keyword>
<dbReference type="InterPro" id="IPR006195">
    <property type="entry name" value="aa-tRNA-synth_II"/>
</dbReference>
<dbReference type="GO" id="GO:0005737">
    <property type="term" value="C:cytoplasm"/>
    <property type="evidence" value="ECO:0007669"/>
    <property type="project" value="UniProtKB-SubCell"/>
</dbReference>
<comment type="similarity">
    <text evidence="1 13">Belongs to the class-II aminoacyl-tRNA synthetase family.</text>
</comment>
<dbReference type="InterPro" id="IPR036621">
    <property type="entry name" value="Anticodon-bd_dom_sf"/>
</dbReference>
<dbReference type="FunFam" id="3.40.50.800:FF:000001">
    <property type="entry name" value="Threonine--tRNA ligase"/>
    <property type="match status" value="1"/>
</dbReference>
<dbReference type="InterPro" id="IPR002320">
    <property type="entry name" value="Thr-tRNA-ligase_IIa"/>
</dbReference>
<dbReference type="GO" id="GO:0000049">
    <property type="term" value="F:tRNA binding"/>
    <property type="evidence" value="ECO:0007669"/>
    <property type="project" value="UniProtKB-KW"/>
</dbReference>
<comment type="subunit">
    <text evidence="13">Homodimer.</text>
</comment>
<dbReference type="PROSITE" id="PS50862">
    <property type="entry name" value="AA_TRNA_LIGASE_II"/>
    <property type="match status" value="1"/>
</dbReference>
<dbReference type="RefSeq" id="WP_215626933.1">
    <property type="nucleotide sequence ID" value="NZ_CP067089.2"/>
</dbReference>
<dbReference type="EMBL" id="CP067089">
    <property type="protein sequence ID" value="QQO09630.1"/>
    <property type="molecule type" value="Genomic_DNA"/>
</dbReference>
<dbReference type="InterPro" id="IPR033728">
    <property type="entry name" value="ThrRS_core"/>
</dbReference>
<dbReference type="GO" id="GO:0046872">
    <property type="term" value="F:metal ion binding"/>
    <property type="evidence" value="ECO:0007669"/>
    <property type="project" value="UniProtKB-KW"/>
</dbReference>
<comment type="cofactor">
    <cofactor evidence="13">
        <name>Zn(2+)</name>
        <dbReference type="ChEBI" id="CHEBI:29105"/>
    </cofactor>
    <text evidence="13">Binds 1 zinc ion per subunit.</text>
</comment>
<dbReference type="Gene3D" id="3.30.54.20">
    <property type="match status" value="1"/>
</dbReference>
<dbReference type="CDD" id="cd00771">
    <property type="entry name" value="ThrRS_core"/>
    <property type="match status" value="1"/>
</dbReference>
<dbReference type="SUPFAM" id="SSF52954">
    <property type="entry name" value="Class II aaRS ABD-related"/>
    <property type="match status" value="1"/>
</dbReference>
<sequence length="595" mass="68120">MSDALDKSKENQKNEKLATIRHSVSHIMAEAVTRLFPGTKVAIGPSIENGFYYDFQLPKSIGAEDLSAIEAEMKKIIDEKRDFVRTAVSREEAKQRFAGEPFKLELIEELPADAEISIYEQKGSDGSSGWADLCRGPHVLNTREINSAAFKLMSIAGAYWRGDENRPMLTRIYGTAWENPKELKAYLAFLEEVEKRDHRRLGKEMDLYSIHEEAGAGLIYWHPNGGRMRVAVENFWRTEHYRNGYEILYTPHIGKSWLWETSGHLGFYKENMYSPMEIDGQDYYVKPMNCPFHILIYKNKGHSYRDLPLRWAELGTVYRYERSGVLHGLLRVRGFTQDDAHIICTPEQIESEILEVLRFSLKMWKVFGFKDIKAYLATKPEGSVGEQSRWDQALDSLRKAVDAEGLEYEMDEGGGAFYGPKIDLKIKDALGREWQMTTIQFDFNEPERFDMTYVDADGQHKRPYMVHRALLGSLERFFGVLIEHFGGAFPVWIAPEQIAVIPVAETFNDYAKKIAAELKARDLRVSAELDDSRLNAKIRDCQNRKIPYMLVVGQKEMDEGTVSIRLRDGRQLPAMKVGEFAAYAADKAASQALEL</sequence>